<evidence type="ECO:0000256" key="5">
    <source>
        <dbReference type="ARBA" id="ARBA00022989"/>
    </source>
</evidence>
<feature type="domain" description="ABC transmembrane type-1" evidence="8">
    <location>
        <begin position="75"/>
        <end position="279"/>
    </location>
</feature>
<dbReference type="EMBL" id="RBZO01000029">
    <property type="protein sequence ID" value="RKQ13546.1"/>
    <property type="molecule type" value="Genomic_DNA"/>
</dbReference>
<feature type="transmembrane region" description="Helical" evidence="7">
    <location>
        <begin position="79"/>
        <end position="98"/>
    </location>
</feature>
<dbReference type="Proteomes" id="UP000281813">
    <property type="component" value="Unassembled WGS sequence"/>
</dbReference>
<dbReference type="SUPFAM" id="SSF161098">
    <property type="entry name" value="MetI-like"/>
    <property type="match status" value="1"/>
</dbReference>
<proteinExistence type="inferred from homology"/>
<feature type="transmembrane region" description="Helical" evidence="7">
    <location>
        <begin position="110"/>
        <end position="129"/>
    </location>
</feature>
<dbReference type="InterPro" id="IPR035906">
    <property type="entry name" value="MetI-like_sf"/>
</dbReference>
<evidence type="ECO:0000256" key="3">
    <source>
        <dbReference type="ARBA" id="ARBA00022475"/>
    </source>
</evidence>
<dbReference type="CDD" id="cd06261">
    <property type="entry name" value="TM_PBP2"/>
    <property type="match status" value="1"/>
</dbReference>
<dbReference type="PROSITE" id="PS51257">
    <property type="entry name" value="PROKAR_LIPOPROTEIN"/>
    <property type="match status" value="1"/>
</dbReference>
<gene>
    <name evidence="9" type="ORF">D8M05_15755</name>
</gene>
<evidence type="ECO:0000256" key="4">
    <source>
        <dbReference type="ARBA" id="ARBA00022692"/>
    </source>
</evidence>
<dbReference type="PROSITE" id="PS50928">
    <property type="entry name" value="ABC_TM1"/>
    <property type="match status" value="1"/>
</dbReference>
<dbReference type="GO" id="GO:0055085">
    <property type="term" value="P:transmembrane transport"/>
    <property type="evidence" value="ECO:0007669"/>
    <property type="project" value="InterPro"/>
</dbReference>
<comment type="subcellular location">
    <subcellularLocation>
        <location evidence="1 7">Cell membrane</location>
        <topology evidence="1 7">Multi-pass membrane protein</topology>
    </subcellularLocation>
</comment>
<dbReference type="AlphaFoldDB" id="A0A494YTX3"/>
<evidence type="ECO:0000256" key="2">
    <source>
        <dbReference type="ARBA" id="ARBA00022448"/>
    </source>
</evidence>
<dbReference type="GO" id="GO:0005886">
    <property type="term" value="C:plasma membrane"/>
    <property type="evidence" value="ECO:0007669"/>
    <property type="project" value="UniProtKB-SubCell"/>
</dbReference>
<keyword evidence="10" id="KW-1185">Reference proteome</keyword>
<evidence type="ECO:0000313" key="10">
    <source>
        <dbReference type="Proteomes" id="UP000281813"/>
    </source>
</evidence>
<dbReference type="Gene3D" id="1.10.3720.10">
    <property type="entry name" value="MetI-like"/>
    <property type="match status" value="1"/>
</dbReference>
<evidence type="ECO:0000256" key="7">
    <source>
        <dbReference type="RuleBase" id="RU363032"/>
    </source>
</evidence>
<organism evidence="9 10">
    <name type="scientific">Oceanobacillus bengalensis</name>
    <dbReference type="NCBI Taxonomy" id="1435466"/>
    <lineage>
        <taxon>Bacteria</taxon>
        <taxon>Bacillati</taxon>
        <taxon>Bacillota</taxon>
        <taxon>Bacilli</taxon>
        <taxon>Bacillales</taxon>
        <taxon>Bacillaceae</taxon>
        <taxon>Oceanobacillus</taxon>
    </lineage>
</organism>
<keyword evidence="6 7" id="KW-0472">Membrane</keyword>
<feature type="transmembrane region" description="Helical" evidence="7">
    <location>
        <begin position="12"/>
        <end position="32"/>
    </location>
</feature>
<protein>
    <submittedName>
        <fullName evidence="9">Carbohydrate ABC transporter permease</fullName>
    </submittedName>
</protein>
<reference evidence="9 10" key="1">
    <citation type="journal article" date="2015" name="Antonie Van Leeuwenhoek">
        <title>Oceanobacillus bengalensis sp. nov., a bacterium isolated from seawater of the Bay of Bengal.</title>
        <authorList>
            <person name="Yongchang O."/>
            <person name="Xiang W."/>
            <person name="Wang G."/>
        </authorList>
    </citation>
    <scope>NUCLEOTIDE SEQUENCE [LARGE SCALE GENOMIC DNA]</scope>
    <source>
        <strain evidence="9 10">MCCC 1K00260</strain>
    </source>
</reference>
<feature type="transmembrane region" description="Helical" evidence="7">
    <location>
        <begin position="141"/>
        <end position="162"/>
    </location>
</feature>
<keyword evidence="3" id="KW-1003">Cell membrane</keyword>
<evidence type="ECO:0000256" key="6">
    <source>
        <dbReference type="ARBA" id="ARBA00023136"/>
    </source>
</evidence>
<comment type="caution">
    <text evidence="9">The sequence shown here is derived from an EMBL/GenBank/DDBJ whole genome shotgun (WGS) entry which is preliminary data.</text>
</comment>
<feature type="transmembrane region" description="Helical" evidence="7">
    <location>
        <begin position="183"/>
        <end position="205"/>
    </location>
</feature>
<feature type="transmembrane region" description="Helical" evidence="7">
    <location>
        <begin position="260"/>
        <end position="279"/>
    </location>
</feature>
<evidence type="ECO:0000259" key="8">
    <source>
        <dbReference type="PROSITE" id="PS50928"/>
    </source>
</evidence>
<evidence type="ECO:0000256" key="1">
    <source>
        <dbReference type="ARBA" id="ARBA00004651"/>
    </source>
</evidence>
<accession>A0A494YTX3</accession>
<comment type="similarity">
    <text evidence="7">Belongs to the binding-protein-dependent transport system permease family.</text>
</comment>
<dbReference type="PANTHER" id="PTHR43744:SF9">
    <property type="entry name" value="POLYGALACTURONAN_RHAMNOGALACTURONAN TRANSPORT SYSTEM PERMEASE PROTEIN YTCP"/>
    <property type="match status" value="1"/>
</dbReference>
<keyword evidence="5 7" id="KW-1133">Transmembrane helix</keyword>
<evidence type="ECO:0000313" key="9">
    <source>
        <dbReference type="EMBL" id="RKQ13546.1"/>
    </source>
</evidence>
<dbReference type="Pfam" id="PF00528">
    <property type="entry name" value="BPD_transp_1"/>
    <property type="match status" value="1"/>
</dbReference>
<dbReference type="OrthoDB" id="9810086at2"/>
<keyword evidence="2 7" id="KW-0813">Transport</keyword>
<dbReference type="PANTHER" id="PTHR43744">
    <property type="entry name" value="ABC TRANSPORTER PERMEASE PROTEIN MG189-RELATED-RELATED"/>
    <property type="match status" value="1"/>
</dbReference>
<dbReference type="RefSeq" id="WP_121133500.1">
    <property type="nucleotide sequence ID" value="NZ_JBHUFK010000016.1"/>
</dbReference>
<dbReference type="InterPro" id="IPR000515">
    <property type="entry name" value="MetI-like"/>
</dbReference>
<sequence>MLKKMSLGDKFFTVFNYFVLVVIACLMVYPLLYVLSASFSNPERIVLGDIWLFPQEFRLDSYITVFQNEDVLIGYRNTIIYTVLGTAINLLFSIMIAYPLSRKDFYGRGVITAFIMFTMFFSGGMIPTFLLIRDLGMLDTIWAIVLPGAVSVYNVIIMRTFFQNIPEELREAAEIDGCSNITFLIRIVLPLSMPIIAVMTLFYGVGHWNAYFDALIYLNDEDKYPLQLFLRQMLIQEDMSGMGSAGSEVLAEHLMQIEGLKYAVVVVASLPMLILYPFLQKYFVKGVMIGSLKG</sequence>
<keyword evidence="4 7" id="KW-0812">Transmembrane</keyword>
<name>A0A494YTX3_9BACI</name>